<feature type="compositionally biased region" description="Basic and acidic residues" evidence="1">
    <location>
        <begin position="573"/>
        <end position="590"/>
    </location>
</feature>
<comment type="caution">
    <text evidence="2">The sequence shown here is derived from an EMBL/GenBank/DDBJ whole genome shotgun (WGS) entry which is preliminary data.</text>
</comment>
<evidence type="ECO:0000313" key="3">
    <source>
        <dbReference type="Proteomes" id="UP000604046"/>
    </source>
</evidence>
<reference evidence="2" key="1">
    <citation type="submission" date="2021-02" db="EMBL/GenBank/DDBJ databases">
        <authorList>
            <person name="Dougan E. K."/>
            <person name="Rhodes N."/>
            <person name="Thang M."/>
            <person name="Chan C."/>
        </authorList>
    </citation>
    <scope>NUCLEOTIDE SEQUENCE</scope>
</reference>
<gene>
    <name evidence="2" type="ORF">SNAT2548_LOCUS33511</name>
</gene>
<keyword evidence="3" id="KW-1185">Reference proteome</keyword>
<accession>A0A812UMX3</accession>
<protein>
    <submittedName>
        <fullName evidence="2">Uncharacterized protein</fullName>
    </submittedName>
</protein>
<dbReference type="OrthoDB" id="441030at2759"/>
<dbReference type="AlphaFoldDB" id="A0A812UMX3"/>
<feature type="compositionally biased region" description="Basic and acidic residues" evidence="1">
    <location>
        <begin position="323"/>
        <end position="344"/>
    </location>
</feature>
<name>A0A812UMX3_9DINO</name>
<dbReference type="Proteomes" id="UP000604046">
    <property type="component" value="Unassembled WGS sequence"/>
</dbReference>
<organism evidence="2 3">
    <name type="scientific">Symbiodinium natans</name>
    <dbReference type="NCBI Taxonomy" id="878477"/>
    <lineage>
        <taxon>Eukaryota</taxon>
        <taxon>Sar</taxon>
        <taxon>Alveolata</taxon>
        <taxon>Dinophyceae</taxon>
        <taxon>Suessiales</taxon>
        <taxon>Symbiodiniaceae</taxon>
        <taxon>Symbiodinium</taxon>
    </lineage>
</organism>
<dbReference type="EMBL" id="CAJNDS010002761">
    <property type="protein sequence ID" value="CAE7588062.1"/>
    <property type="molecule type" value="Genomic_DNA"/>
</dbReference>
<proteinExistence type="predicted"/>
<evidence type="ECO:0000313" key="2">
    <source>
        <dbReference type="EMBL" id="CAE7588062.1"/>
    </source>
</evidence>
<feature type="region of interest" description="Disordered" evidence="1">
    <location>
        <begin position="573"/>
        <end position="597"/>
    </location>
</feature>
<sequence>MAAAFFDRLPVQLTRAEEELREHLVRAARIAAELLPPGNVVSLQEWVECRMPGEVDLATDDAGLVTLRPARSPQQKVPDPVLQSFMSRLPADHFAPEEEALREAIVRVVERGPSLLAQVKRDSGVSRAMKVLLPPSIALEDWIERRIGGEVAVDSDERGQRVCRMMNGTVKEDHGRRRSDDFFKNLPKDCFTQGEERLRLAILDFLAEWSAKELATLSQCQNNVKVQQAVRYALDGGVGLKDWIEKRIGGELTLQPAPDGQLEIHLTAKARPAIAERVQFLQSQRGFPPPHMPGMPPPMPMPMPMVPGRPLPPPMAPWPVGKPQEREKPKARERKDPPEGKKAFWESLPAEELLPKELELRQLLLDELDRFNRGGGSGEGPMLSSIANNKACQRLKNDLFKKEVSFRDWIDRRIGGEIATKTASNGQVIILLRNGDQADAQEPEIDEPMEGAEISSEAQAFFDDLPPDGFLESEEALRETILSFLDSWGQDEPPTLRDAQQIPEIRDARDACLSGSSGVTLKMWIDRRIGGEIATWRKGGRAPDVSIGLREIWGEEASAANVEEVEHAKAADFDQVKRRKVDEGGRDRRGMAKGRGR</sequence>
<evidence type="ECO:0000256" key="1">
    <source>
        <dbReference type="SAM" id="MobiDB-lite"/>
    </source>
</evidence>
<feature type="region of interest" description="Disordered" evidence="1">
    <location>
        <begin position="310"/>
        <end position="346"/>
    </location>
</feature>